<reference evidence="1 2" key="1">
    <citation type="submission" date="2019-03" db="EMBL/GenBank/DDBJ databases">
        <title>Genomic Encyclopedia of Type Strains, Phase IV (KMG-IV): sequencing the most valuable type-strain genomes for metagenomic binning, comparative biology and taxonomic classification.</title>
        <authorList>
            <person name="Goeker M."/>
        </authorList>
    </citation>
    <scope>NUCLEOTIDE SEQUENCE [LARGE SCALE GENOMIC DNA]</scope>
    <source>
        <strain evidence="1 2">DSM 654</strain>
    </source>
</reference>
<dbReference type="Proteomes" id="UP000295110">
    <property type="component" value="Unassembled WGS sequence"/>
</dbReference>
<accession>A0A4R3VEU0</accession>
<name>A0A4R3VEU0_ROSSA</name>
<evidence type="ECO:0000313" key="2">
    <source>
        <dbReference type="Proteomes" id="UP000295110"/>
    </source>
</evidence>
<comment type="caution">
    <text evidence="1">The sequence shown here is derived from an EMBL/GenBank/DDBJ whole genome shotgun (WGS) entry which is preliminary data.</text>
</comment>
<protein>
    <submittedName>
        <fullName evidence="1">Uncharacterized protein</fullName>
    </submittedName>
</protein>
<organism evidence="1 2">
    <name type="scientific">Roseateles saccharophilus</name>
    <name type="common">Pseudomonas saccharophila</name>
    <dbReference type="NCBI Taxonomy" id="304"/>
    <lineage>
        <taxon>Bacteria</taxon>
        <taxon>Pseudomonadati</taxon>
        <taxon>Pseudomonadota</taxon>
        <taxon>Betaproteobacteria</taxon>
        <taxon>Burkholderiales</taxon>
        <taxon>Sphaerotilaceae</taxon>
        <taxon>Roseateles</taxon>
    </lineage>
</organism>
<dbReference type="AlphaFoldDB" id="A0A4R3VEU0"/>
<sequence length="265" mass="28451">MLALAAGMAAGMAAAQEPQKPWEPVAVRVVRFEKLGGGVERPTGEPVVREMQPMPERLYAVKDGVYRSALSRIALRVPRIGEEKLVDVREAIAIIRADGTPSTTQIMFDPGGTLAVSASTDPLSAVVVTRLRDDRPKDAERVLAGIDGGEVQRANLSARGVGYHRVQTQMGPGLARVIRNRVRTLRFPYDIGLLNDSGTVTYGVTAFVVVGRDSMVEFSQLFPCGQRSDGDCRVAALKAHEAFINGVTGFTDYAAVGYKPASSAH</sequence>
<gene>
    <name evidence="1" type="ORF">EV671_1002178</name>
</gene>
<dbReference type="EMBL" id="SMBU01000002">
    <property type="protein sequence ID" value="TCV03916.1"/>
    <property type="molecule type" value="Genomic_DNA"/>
</dbReference>
<keyword evidence="2" id="KW-1185">Reference proteome</keyword>
<proteinExistence type="predicted"/>
<evidence type="ECO:0000313" key="1">
    <source>
        <dbReference type="EMBL" id="TCV03916.1"/>
    </source>
</evidence>